<dbReference type="RefSeq" id="XP_020122411.1">
    <property type="nucleotide sequence ID" value="XM_020264335.1"/>
</dbReference>
<evidence type="ECO:0000313" key="11">
    <source>
        <dbReference type="Proteomes" id="UP000214365"/>
    </source>
</evidence>
<evidence type="ECO:0000256" key="6">
    <source>
        <dbReference type="ARBA" id="ARBA00023163"/>
    </source>
</evidence>
<dbReference type="OrthoDB" id="2154091at2759"/>
<dbReference type="SMART" id="SM00906">
    <property type="entry name" value="Fungal_trans"/>
    <property type="match status" value="1"/>
</dbReference>
<dbReference type="SUPFAM" id="SSF57701">
    <property type="entry name" value="Zn2/Cys6 DNA-binding domain"/>
    <property type="match status" value="1"/>
</dbReference>
<comment type="caution">
    <text evidence="10">The sequence shown here is derived from an EMBL/GenBank/DDBJ whole genome shotgun (WGS) entry which is preliminary data.</text>
</comment>
<dbReference type="GeneID" id="31002063"/>
<dbReference type="GO" id="GO:0006351">
    <property type="term" value="P:DNA-templated transcription"/>
    <property type="evidence" value="ECO:0007669"/>
    <property type="project" value="InterPro"/>
</dbReference>
<dbReference type="CDD" id="cd12148">
    <property type="entry name" value="fungal_TF_MHR"/>
    <property type="match status" value="1"/>
</dbReference>
<protein>
    <recommendedName>
        <fullName evidence="9">Zn(2)-C6 fungal-type domain-containing protein</fullName>
    </recommendedName>
</protein>
<evidence type="ECO:0000256" key="1">
    <source>
        <dbReference type="ARBA" id="ARBA00004123"/>
    </source>
</evidence>
<feature type="region of interest" description="Disordered" evidence="8">
    <location>
        <begin position="113"/>
        <end position="134"/>
    </location>
</feature>
<organism evidence="10 11">
    <name type="scientific">Talaromyces atroroseus</name>
    <dbReference type="NCBI Taxonomy" id="1441469"/>
    <lineage>
        <taxon>Eukaryota</taxon>
        <taxon>Fungi</taxon>
        <taxon>Dikarya</taxon>
        <taxon>Ascomycota</taxon>
        <taxon>Pezizomycotina</taxon>
        <taxon>Eurotiomycetes</taxon>
        <taxon>Eurotiomycetidae</taxon>
        <taxon>Eurotiales</taxon>
        <taxon>Trichocomaceae</taxon>
        <taxon>Talaromyces</taxon>
        <taxon>Talaromyces sect. Trachyspermi</taxon>
    </lineage>
</organism>
<dbReference type="Gene3D" id="4.10.240.10">
    <property type="entry name" value="Zn(2)-C6 fungal-type DNA-binding domain"/>
    <property type="match status" value="1"/>
</dbReference>
<dbReference type="PROSITE" id="PS50048">
    <property type="entry name" value="ZN2_CY6_FUNGAL_2"/>
    <property type="match status" value="1"/>
</dbReference>
<keyword evidence="11" id="KW-1185">Reference proteome</keyword>
<dbReference type="STRING" id="1441469.A0A225AN24"/>
<dbReference type="CDD" id="cd00067">
    <property type="entry name" value="GAL4"/>
    <property type="match status" value="1"/>
</dbReference>
<dbReference type="SMART" id="SM00066">
    <property type="entry name" value="GAL4"/>
    <property type="match status" value="1"/>
</dbReference>
<keyword evidence="2" id="KW-0479">Metal-binding</keyword>
<keyword evidence="5" id="KW-0238">DNA-binding</keyword>
<dbReference type="PROSITE" id="PS00463">
    <property type="entry name" value="ZN2_CY6_FUNGAL_1"/>
    <property type="match status" value="1"/>
</dbReference>
<dbReference type="InterPro" id="IPR036864">
    <property type="entry name" value="Zn2-C6_fun-type_DNA-bd_sf"/>
</dbReference>
<dbReference type="PANTHER" id="PTHR31313">
    <property type="entry name" value="TY1 ENHANCER ACTIVATOR"/>
    <property type="match status" value="1"/>
</dbReference>
<dbReference type="GO" id="GO:0008270">
    <property type="term" value="F:zinc ion binding"/>
    <property type="evidence" value="ECO:0007669"/>
    <property type="project" value="InterPro"/>
</dbReference>
<evidence type="ECO:0000259" key="9">
    <source>
        <dbReference type="PROSITE" id="PS50048"/>
    </source>
</evidence>
<gene>
    <name evidence="10" type="ORF">UA08_02308</name>
</gene>
<dbReference type="GO" id="GO:0000981">
    <property type="term" value="F:DNA-binding transcription factor activity, RNA polymerase II-specific"/>
    <property type="evidence" value="ECO:0007669"/>
    <property type="project" value="InterPro"/>
</dbReference>
<evidence type="ECO:0000256" key="4">
    <source>
        <dbReference type="ARBA" id="ARBA00023015"/>
    </source>
</evidence>
<evidence type="ECO:0000256" key="2">
    <source>
        <dbReference type="ARBA" id="ARBA00022723"/>
    </source>
</evidence>
<dbReference type="InterPro" id="IPR007219">
    <property type="entry name" value="XnlR_reg_dom"/>
</dbReference>
<dbReference type="Pfam" id="PF00172">
    <property type="entry name" value="Zn_clus"/>
    <property type="match status" value="1"/>
</dbReference>
<keyword evidence="4" id="KW-0805">Transcription regulation</keyword>
<dbReference type="GO" id="GO:0005634">
    <property type="term" value="C:nucleus"/>
    <property type="evidence" value="ECO:0007669"/>
    <property type="project" value="UniProtKB-SubCell"/>
</dbReference>
<keyword evidence="6" id="KW-0804">Transcription</keyword>
<dbReference type="AlphaFoldDB" id="A0A225AN24"/>
<dbReference type="EMBL" id="LFMY01000003">
    <property type="protein sequence ID" value="OKL62290.1"/>
    <property type="molecule type" value="Genomic_DNA"/>
</dbReference>
<feature type="compositionally biased region" description="Polar residues" evidence="8">
    <location>
        <begin position="118"/>
        <end position="128"/>
    </location>
</feature>
<keyword evidence="7" id="KW-0539">Nucleus</keyword>
<evidence type="ECO:0000256" key="8">
    <source>
        <dbReference type="SAM" id="MobiDB-lite"/>
    </source>
</evidence>
<evidence type="ECO:0000256" key="3">
    <source>
        <dbReference type="ARBA" id="ARBA00022833"/>
    </source>
</evidence>
<dbReference type="PANTHER" id="PTHR31313:SF86">
    <property type="entry name" value="ZN(2)-C6 FUNGAL-TYPE DOMAIN-CONTAINING PROTEIN"/>
    <property type="match status" value="1"/>
</dbReference>
<evidence type="ECO:0000256" key="5">
    <source>
        <dbReference type="ARBA" id="ARBA00023125"/>
    </source>
</evidence>
<dbReference type="GO" id="GO:0003677">
    <property type="term" value="F:DNA binding"/>
    <property type="evidence" value="ECO:0007669"/>
    <property type="project" value="UniProtKB-KW"/>
</dbReference>
<keyword evidence="3" id="KW-0862">Zinc</keyword>
<proteinExistence type="predicted"/>
<dbReference type="Proteomes" id="UP000214365">
    <property type="component" value="Unassembled WGS sequence"/>
</dbReference>
<feature type="domain" description="Zn(2)-C6 fungal-type" evidence="9">
    <location>
        <begin position="19"/>
        <end position="49"/>
    </location>
</feature>
<dbReference type="InterPro" id="IPR001138">
    <property type="entry name" value="Zn2Cys6_DnaBD"/>
</dbReference>
<comment type="subcellular location">
    <subcellularLocation>
        <location evidence="1">Nucleus</location>
    </subcellularLocation>
</comment>
<evidence type="ECO:0000256" key="7">
    <source>
        <dbReference type="ARBA" id="ARBA00023242"/>
    </source>
</evidence>
<dbReference type="InterPro" id="IPR051615">
    <property type="entry name" value="Transcr_Regulatory_Elem"/>
</dbReference>
<evidence type="ECO:0000313" key="10">
    <source>
        <dbReference type="EMBL" id="OKL62290.1"/>
    </source>
</evidence>
<dbReference type="Pfam" id="PF04082">
    <property type="entry name" value="Fungal_trans"/>
    <property type="match status" value="1"/>
</dbReference>
<sequence length="769" mass="85183">MPAGSSPVSTGKRKRAGIACDFCRQRKLGCDNVKPACENCRFHGKTCTYSERVKKVRPTNVQIRQLEEENEELKISLSKLSSQVKPTADQMQNARNYQEETMTDDGIEGVQHLPDTPVSASANQQPPYLSTGDREVHFHGPSSAMFDESYHQITNSSNPGATADRSKSFQLLGACIKQRQMEPIDLAANRLDFDGVDPDLGMHLLSVFWNRQHAMGSLVYRPAFMRDMACNGPYFSKILLNAIYFAAAKNSTRAEFRCARIAVTNDDDNLELPAVVSPFRRRAEELLASPVRAGVPVPVSMKSEITTIQALLVMSDALFTWCDERSLSWLYSGLAINMIVDLGIHTDRQTSAMKKDFPPEHLEVRRRLFWAAFVQDKVQALYQGRPARLRWSDVNVPISFLDDYEELEQFSALSYSAVDVPTGFSTRSVSIFEQLCKLSIIMDKILSSIYGENFGEKNVTTLLSIAQSLHSELEHWRKGLPEHLDMNMSNSKVSSSLTPHALSLMSMFHSLVILLHRPFVSDGHIRGTSASVIRDAFTTCAAAASAIDGILRVFLQQFCITTVPYFMSYATYVSGTIHVRIAAQNGQGSEAHQSLQNCLNVLSEQQGVCRAPRRARQILLRLARRLNVSISEKVGVASTAGGAKQNETENNGSDVSTITTGPGAGINTPISATQDLDHIIATSQSDFDLMMSELDIDAIIQSFDFEQTINAEQVDQLAAGSVSKADSNINLNIQDNLPSAGEANTDNYWSYQDPLFGYDSFLMDDTLIF</sequence>
<reference evidence="10 11" key="1">
    <citation type="submission" date="2015-06" db="EMBL/GenBank/DDBJ databases">
        <title>Talaromyces atroroseus IBT 11181 draft genome.</title>
        <authorList>
            <person name="Rasmussen K.B."/>
            <person name="Rasmussen S."/>
            <person name="Petersen B."/>
            <person name="Sicheritz-Ponten T."/>
            <person name="Mortensen U.H."/>
            <person name="Thrane U."/>
        </authorList>
    </citation>
    <scope>NUCLEOTIDE SEQUENCE [LARGE SCALE GENOMIC DNA]</scope>
    <source>
        <strain evidence="10 11">IBT 11181</strain>
    </source>
</reference>
<name>A0A225AN24_TALAT</name>
<accession>A0A225AN24</accession>